<dbReference type="GO" id="GO:0022857">
    <property type="term" value="F:transmembrane transporter activity"/>
    <property type="evidence" value="ECO:0007669"/>
    <property type="project" value="InterPro"/>
</dbReference>
<dbReference type="PANTHER" id="PTHR11360">
    <property type="entry name" value="MONOCARBOXYLATE TRANSPORTER"/>
    <property type="match status" value="1"/>
</dbReference>
<feature type="transmembrane region" description="Helical" evidence="1">
    <location>
        <begin position="320"/>
        <end position="345"/>
    </location>
</feature>
<feature type="transmembrane region" description="Helical" evidence="1">
    <location>
        <begin position="53"/>
        <end position="71"/>
    </location>
</feature>
<dbReference type="CDD" id="cd17353">
    <property type="entry name" value="MFS_OFA_like"/>
    <property type="match status" value="1"/>
</dbReference>
<dbReference type="OMA" id="DLVWQIS"/>
<feature type="transmembrane region" description="Helical" evidence="1">
    <location>
        <begin position="295"/>
        <end position="314"/>
    </location>
</feature>
<dbReference type="EMBL" id="JAAYUN010000083">
    <property type="protein sequence ID" value="NLJ22415.1"/>
    <property type="molecule type" value="Genomic_DNA"/>
</dbReference>
<feature type="transmembrane region" description="Helical" evidence="1">
    <location>
        <begin position="83"/>
        <end position="102"/>
    </location>
</feature>
<evidence type="ECO:0000313" key="4">
    <source>
        <dbReference type="Proteomes" id="UP000544742"/>
    </source>
</evidence>
<dbReference type="PROSITE" id="PS50850">
    <property type="entry name" value="MFS"/>
    <property type="match status" value="1"/>
</dbReference>
<dbReference type="GeneID" id="10460849"/>
<comment type="caution">
    <text evidence="3">The sequence shown here is derived from an EMBL/GenBank/DDBJ whole genome shotgun (WGS) entry which is preliminary data.</text>
</comment>
<protein>
    <submittedName>
        <fullName evidence="3">OFA family MFS transporter</fullName>
    </submittedName>
</protein>
<keyword evidence="1" id="KW-0812">Transmembrane</keyword>
<dbReference type="Proteomes" id="UP000544742">
    <property type="component" value="Unassembled WGS sequence"/>
</dbReference>
<evidence type="ECO:0000256" key="1">
    <source>
        <dbReference type="SAM" id="Phobius"/>
    </source>
</evidence>
<feature type="transmembrane region" description="Helical" evidence="1">
    <location>
        <begin position="175"/>
        <end position="193"/>
    </location>
</feature>
<feature type="transmembrane region" description="Helical" evidence="1">
    <location>
        <begin position="12"/>
        <end position="33"/>
    </location>
</feature>
<keyword evidence="1" id="KW-1133">Transmembrane helix</keyword>
<dbReference type="InterPro" id="IPR036259">
    <property type="entry name" value="MFS_trans_sf"/>
</dbReference>
<dbReference type="InterPro" id="IPR050327">
    <property type="entry name" value="Proton-linked_MCT"/>
</dbReference>
<dbReference type="InterPro" id="IPR011701">
    <property type="entry name" value="MFS"/>
</dbReference>
<dbReference type="PANTHER" id="PTHR11360:SF304">
    <property type="entry name" value="MFS DOMAIN-CONTAINING PROTEIN"/>
    <property type="match status" value="1"/>
</dbReference>
<dbReference type="AlphaFoldDB" id="A0A7K4AHL6"/>
<dbReference type="Gene3D" id="1.20.1250.20">
    <property type="entry name" value="MFS general substrate transporter like domains"/>
    <property type="match status" value="2"/>
</dbReference>
<sequence length="414" mass="44103">MVQKDPPGGRWLFVILGTIIMLCLGSVYSWSVFVNPLTAHFAAMGQTVSASEVLLPFSIFLFVFSVAMVFSGKYIEKYGPRKMAMLGGIICGLGWLLASMSSSTSMLIPTYGIVGGLGVGIAYGCPVAVSARWFPDKRGLAVGLTVLGFGFSAFFTANIATYLIEAFDVMSTFRFFGIAFIIIITLCSMPLVFPPAGYKPAGWNPPAPKPGAAVTCEFKREQMLKSTTFYGLWLCYFIGCVAGLMAIGISKPVGQEVILIESGLASMLVGFFAIFNGGGRPIFGTLTDKITPRNAAIVSFVLIGLASLMMWQMAVPGATTIYIVAFAILWMCLGGWLAIAPTATASFFGTCDYPRNYGVVFLAYGIGAIVGPQLAAAIKEMSGSYVGVFPYVALLAALGIVIAFTMLKHPKPPE</sequence>
<feature type="transmembrane region" description="Helical" evidence="1">
    <location>
        <begin position="108"/>
        <end position="129"/>
    </location>
</feature>
<dbReference type="SUPFAM" id="SSF103473">
    <property type="entry name" value="MFS general substrate transporter"/>
    <property type="match status" value="1"/>
</dbReference>
<dbReference type="Pfam" id="PF07690">
    <property type="entry name" value="MFS_1"/>
    <property type="match status" value="1"/>
</dbReference>
<feature type="transmembrane region" description="Helical" evidence="1">
    <location>
        <begin position="229"/>
        <end position="251"/>
    </location>
</feature>
<name>A0A7K4AHL6_METSH</name>
<proteinExistence type="predicted"/>
<dbReference type="InterPro" id="IPR020846">
    <property type="entry name" value="MFS_dom"/>
</dbReference>
<evidence type="ECO:0000313" key="3">
    <source>
        <dbReference type="EMBL" id="NLJ22415.1"/>
    </source>
</evidence>
<reference evidence="3 4" key="1">
    <citation type="journal article" date="2020" name="Biotechnol. Biofuels">
        <title>New insights from the biogas microbiome by comprehensive genome-resolved metagenomics of nearly 1600 species originating from multiple anaerobic digesters.</title>
        <authorList>
            <person name="Campanaro S."/>
            <person name="Treu L."/>
            <person name="Rodriguez-R L.M."/>
            <person name="Kovalovszki A."/>
            <person name="Ziels R.M."/>
            <person name="Maus I."/>
            <person name="Zhu X."/>
            <person name="Kougias P.G."/>
            <person name="Basile A."/>
            <person name="Luo G."/>
            <person name="Schluter A."/>
            <person name="Konstantinidis K.T."/>
            <person name="Angelidaki I."/>
        </authorList>
    </citation>
    <scope>NUCLEOTIDE SEQUENCE [LARGE SCALE GENOMIC DNA]</scope>
    <source>
        <strain evidence="3">AS27yjCOA_157</strain>
    </source>
</reference>
<feature type="transmembrane region" description="Helical" evidence="1">
    <location>
        <begin position="388"/>
        <end position="407"/>
    </location>
</feature>
<accession>A0A7K4AHL6</accession>
<evidence type="ECO:0000259" key="2">
    <source>
        <dbReference type="PROSITE" id="PS50850"/>
    </source>
</evidence>
<feature type="transmembrane region" description="Helical" evidence="1">
    <location>
        <begin position="257"/>
        <end position="275"/>
    </location>
</feature>
<dbReference type="RefSeq" id="WP_013718974.1">
    <property type="nucleotide sequence ID" value="NZ_CAJYDL010000001.1"/>
</dbReference>
<gene>
    <name evidence="3" type="ORF">GX426_04830</name>
</gene>
<feature type="transmembrane region" description="Helical" evidence="1">
    <location>
        <begin position="141"/>
        <end position="163"/>
    </location>
</feature>
<feature type="domain" description="Major facilitator superfamily (MFS) profile" evidence="2">
    <location>
        <begin position="10"/>
        <end position="411"/>
    </location>
</feature>
<organism evidence="3 4">
    <name type="scientific">Methanothrix soehngenii</name>
    <name type="common">Methanosaeta concilii</name>
    <dbReference type="NCBI Taxonomy" id="2223"/>
    <lineage>
        <taxon>Archaea</taxon>
        <taxon>Methanobacteriati</taxon>
        <taxon>Methanobacteriota</taxon>
        <taxon>Stenosarchaea group</taxon>
        <taxon>Methanomicrobia</taxon>
        <taxon>Methanotrichales</taxon>
        <taxon>Methanotrichaceae</taxon>
        <taxon>Methanothrix</taxon>
    </lineage>
</organism>
<keyword evidence="1" id="KW-0472">Membrane</keyword>
<feature type="transmembrane region" description="Helical" evidence="1">
    <location>
        <begin position="357"/>
        <end position="376"/>
    </location>
</feature>